<evidence type="ECO:0000313" key="2">
    <source>
        <dbReference type="Proteomes" id="UP000077173"/>
    </source>
</evidence>
<accession>A0A176ZCA8</accession>
<dbReference type="Proteomes" id="UP000077173">
    <property type="component" value="Unassembled WGS sequence"/>
</dbReference>
<proteinExistence type="predicted"/>
<dbReference type="AlphaFoldDB" id="A0A176ZCA8"/>
<evidence type="ECO:0000313" key="1">
    <source>
        <dbReference type="EMBL" id="OAF17565.1"/>
    </source>
</evidence>
<sequence length="82" mass="8870">MSKTWNVAKLTSEISSSPRKSSCFCEGGDVFADASLVEAHAPLAIERDMPANPMAGKALLRRLLMEEGFGMVHYPTCLGILN</sequence>
<dbReference type="GeneID" id="32586913"/>
<keyword evidence="2" id="KW-1185">Reference proteome</keyword>
<gene>
    <name evidence="1" type="ORF">AXW67_08670</name>
</gene>
<name>A0A176ZCA8_9BRAD</name>
<dbReference type="EMBL" id="LSEF01000043">
    <property type="protein sequence ID" value="OAF17565.1"/>
    <property type="molecule type" value="Genomic_DNA"/>
</dbReference>
<reference evidence="1 2" key="1">
    <citation type="submission" date="2016-02" db="EMBL/GenBank/DDBJ databases">
        <title>Draft genome sequence of the strain BR 10247T Bradyrhizobium neotropicale isolated from nodules of Centrolobium paraense.</title>
        <authorList>
            <person name="Simoes-Araujo J.L."/>
            <person name="Barauna A.C."/>
            <person name="Silva K."/>
            <person name="Zilli J.E."/>
        </authorList>
    </citation>
    <scope>NUCLEOTIDE SEQUENCE [LARGE SCALE GENOMIC DNA]</scope>
    <source>
        <strain evidence="1 2">BR 10247</strain>
    </source>
</reference>
<organism evidence="1 2">
    <name type="scientific">Bradyrhizobium neotropicale</name>
    <dbReference type="NCBI Taxonomy" id="1497615"/>
    <lineage>
        <taxon>Bacteria</taxon>
        <taxon>Pseudomonadati</taxon>
        <taxon>Pseudomonadota</taxon>
        <taxon>Alphaproteobacteria</taxon>
        <taxon>Hyphomicrobiales</taxon>
        <taxon>Nitrobacteraceae</taxon>
        <taxon>Bradyrhizobium</taxon>
    </lineage>
</organism>
<comment type="caution">
    <text evidence="1">The sequence shown here is derived from an EMBL/GenBank/DDBJ whole genome shotgun (WGS) entry which is preliminary data.</text>
</comment>
<protein>
    <submittedName>
        <fullName evidence="1">Uncharacterized protein</fullName>
    </submittedName>
</protein>